<accession>A0AAU8MXE7</accession>
<evidence type="ECO:0000313" key="1">
    <source>
        <dbReference type="EMBL" id="MEI2453468.1"/>
    </source>
</evidence>
<reference evidence="2" key="2">
    <citation type="submission" date="2024-06" db="EMBL/GenBank/DDBJ databases">
        <authorList>
            <person name="Li S."/>
        </authorList>
    </citation>
    <scope>NUCLEOTIDE SEQUENCE</scope>
    <source>
        <strain evidence="2">SR10</strain>
    </source>
</reference>
<keyword evidence="3" id="KW-1185">Reference proteome</keyword>
<gene>
    <name evidence="2" type="ORF">ABU614_08855</name>
    <name evidence="1" type="ORF">V2J18_02130</name>
</gene>
<reference evidence="1 3" key="1">
    <citation type="submission" date="2024-02" db="EMBL/GenBank/DDBJ databases">
        <title>Lysobacter Genome Sequencing and Mining.</title>
        <authorList>
            <person name="Bierman J."/>
            <person name="Walker M.C."/>
        </authorList>
    </citation>
    <scope>NUCLEOTIDE SEQUENCE [LARGE SCALE GENOMIC DNA]</scope>
    <source>
        <strain evidence="1 3">PB6250</strain>
    </source>
</reference>
<dbReference type="EMBL" id="CP159925">
    <property type="protein sequence ID" value="XCO76875.1"/>
    <property type="molecule type" value="Genomic_DNA"/>
</dbReference>
<dbReference type="AlphaFoldDB" id="A0AAU8MXE7"/>
<organism evidence="2">
    <name type="scientific">Lysobacter firmicutimachus</name>
    <dbReference type="NCBI Taxonomy" id="1792846"/>
    <lineage>
        <taxon>Bacteria</taxon>
        <taxon>Pseudomonadati</taxon>
        <taxon>Pseudomonadota</taxon>
        <taxon>Gammaproteobacteria</taxon>
        <taxon>Lysobacterales</taxon>
        <taxon>Lysobacteraceae</taxon>
        <taxon>Lysobacter</taxon>
    </lineage>
</organism>
<proteinExistence type="predicted"/>
<protein>
    <submittedName>
        <fullName evidence="2">Uncharacterized protein</fullName>
    </submittedName>
</protein>
<dbReference type="RefSeq" id="WP_064747592.1">
    <property type="nucleotide sequence ID" value="NZ_CP159925.1"/>
</dbReference>
<evidence type="ECO:0000313" key="3">
    <source>
        <dbReference type="Proteomes" id="UP001387215"/>
    </source>
</evidence>
<dbReference type="EMBL" id="JBANDL010000002">
    <property type="protein sequence ID" value="MEI2453468.1"/>
    <property type="molecule type" value="Genomic_DNA"/>
</dbReference>
<name>A0AAU8MXE7_9GAMM</name>
<evidence type="ECO:0000313" key="2">
    <source>
        <dbReference type="EMBL" id="XCO76875.1"/>
    </source>
</evidence>
<sequence length="87" mass="9131">MELFGNNVGAGACWTESGFDVERCADAVEVKVLHSTFMAGRDATTCVTLIVHSESMEDGRIAALHDACLEAVRRASGDAAAADESGR</sequence>
<dbReference type="Proteomes" id="UP001387215">
    <property type="component" value="Unassembled WGS sequence"/>
</dbReference>